<comment type="similarity">
    <text evidence="2">Belongs to the histidine acid phosphatase family.</text>
</comment>
<dbReference type="PANTHER" id="PTHR11567:SF210">
    <property type="entry name" value="ACID PHOSPHATASE 5-RELATED"/>
    <property type="match status" value="1"/>
</dbReference>
<reference evidence="4" key="1">
    <citation type="submission" date="2023-06" db="EMBL/GenBank/DDBJ databases">
        <title>Genomic analysis of the entomopathogenic nematode Steinernema hermaphroditum.</title>
        <authorList>
            <person name="Schwarz E.M."/>
            <person name="Heppert J.K."/>
            <person name="Baniya A."/>
            <person name="Schwartz H.T."/>
            <person name="Tan C.-H."/>
            <person name="Antoshechkin I."/>
            <person name="Sternberg P.W."/>
            <person name="Goodrich-Blair H."/>
            <person name="Dillman A.R."/>
        </authorList>
    </citation>
    <scope>NUCLEOTIDE SEQUENCE</scope>
    <source>
        <strain evidence="4">PS9179</strain>
        <tissue evidence="4">Whole animal</tissue>
    </source>
</reference>
<proteinExistence type="inferred from homology"/>
<evidence type="ECO:0000313" key="4">
    <source>
        <dbReference type="EMBL" id="KAK0424407.1"/>
    </source>
</evidence>
<comment type="catalytic activity">
    <reaction evidence="1">
        <text>a phosphate monoester + H2O = an alcohol + phosphate</text>
        <dbReference type="Rhea" id="RHEA:15017"/>
        <dbReference type="ChEBI" id="CHEBI:15377"/>
        <dbReference type="ChEBI" id="CHEBI:30879"/>
        <dbReference type="ChEBI" id="CHEBI:43474"/>
        <dbReference type="ChEBI" id="CHEBI:67140"/>
        <dbReference type="EC" id="3.1.3.2"/>
    </reaction>
</comment>
<accession>A0AA39IJM3</accession>
<evidence type="ECO:0000313" key="5">
    <source>
        <dbReference type="Proteomes" id="UP001175271"/>
    </source>
</evidence>
<keyword evidence="3" id="KW-0732">Signal</keyword>
<dbReference type="AlphaFoldDB" id="A0AA39IJM3"/>
<dbReference type="PROSITE" id="PS00616">
    <property type="entry name" value="HIS_ACID_PHOSPHAT_1"/>
    <property type="match status" value="1"/>
</dbReference>
<dbReference type="GO" id="GO:0003993">
    <property type="term" value="F:acid phosphatase activity"/>
    <property type="evidence" value="ECO:0007669"/>
    <property type="project" value="UniProtKB-EC"/>
</dbReference>
<evidence type="ECO:0008006" key="6">
    <source>
        <dbReference type="Google" id="ProtNLM"/>
    </source>
</evidence>
<keyword evidence="5" id="KW-1185">Reference proteome</keyword>
<evidence type="ECO:0000256" key="1">
    <source>
        <dbReference type="ARBA" id="ARBA00000032"/>
    </source>
</evidence>
<dbReference type="CDD" id="cd07061">
    <property type="entry name" value="HP_HAP_like"/>
    <property type="match status" value="1"/>
</dbReference>
<dbReference type="EMBL" id="JAUCMV010000001">
    <property type="protein sequence ID" value="KAK0424407.1"/>
    <property type="molecule type" value="Genomic_DNA"/>
</dbReference>
<sequence>MTSLFPSLLLLLLVASAPFAVGAKLLQIQALWRHGDRAPIGTYPTDPHQEDAWPVPWGELTTEGMWQLYQQGEKLKKEYIEKRKLISSNYTASEIYLRSSNVSRTIISAHANMVGFYSSLNEDTLWPTNWSPVPVHVAKEGDLTFGVLSDCPRATELQNDRAQSKASLMSWASDKSSR</sequence>
<dbReference type="InterPro" id="IPR033379">
    <property type="entry name" value="Acid_Pase_AS"/>
</dbReference>
<name>A0AA39IJM3_9BILA</name>
<feature type="signal peptide" evidence="3">
    <location>
        <begin position="1"/>
        <end position="22"/>
    </location>
</feature>
<comment type="caution">
    <text evidence="4">The sequence shown here is derived from an EMBL/GenBank/DDBJ whole genome shotgun (WGS) entry which is preliminary data.</text>
</comment>
<dbReference type="InterPro" id="IPR029033">
    <property type="entry name" value="His_PPase_superfam"/>
</dbReference>
<dbReference type="InterPro" id="IPR050645">
    <property type="entry name" value="Histidine_acid_phosphatase"/>
</dbReference>
<protein>
    <recommendedName>
        <fullName evidence="6">Acid phosphatase</fullName>
    </recommendedName>
</protein>
<dbReference type="PANTHER" id="PTHR11567">
    <property type="entry name" value="ACID PHOSPHATASE-RELATED"/>
    <property type="match status" value="1"/>
</dbReference>
<dbReference type="Gene3D" id="3.40.50.1240">
    <property type="entry name" value="Phosphoglycerate mutase-like"/>
    <property type="match status" value="1"/>
</dbReference>
<organism evidence="4 5">
    <name type="scientific">Steinernema hermaphroditum</name>
    <dbReference type="NCBI Taxonomy" id="289476"/>
    <lineage>
        <taxon>Eukaryota</taxon>
        <taxon>Metazoa</taxon>
        <taxon>Ecdysozoa</taxon>
        <taxon>Nematoda</taxon>
        <taxon>Chromadorea</taxon>
        <taxon>Rhabditida</taxon>
        <taxon>Tylenchina</taxon>
        <taxon>Panagrolaimomorpha</taxon>
        <taxon>Strongyloidoidea</taxon>
        <taxon>Steinernematidae</taxon>
        <taxon>Steinernema</taxon>
    </lineage>
</organism>
<dbReference type="SUPFAM" id="SSF53254">
    <property type="entry name" value="Phosphoglycerate mutase-like"/>
    <property type="match status" value="1"/>
</dbReference>
<gene>
    <name evidence="4" type="ORF">QR680_008660</name>
</gene>
<dbReference type="InterPro" id="IPR000560">
    <property type="entry name" value="His_Pase_clade-2"/>
</dbReference>
<dbReference type="Pfam" id="PF00328">
    <property type="entry name" value="His_Phos_2"/>
    <property type="match status" value="1"/>
</dbReference>
<evidence type="ECO:0000256" key="3">
    <source>
        <dbReference type="SAM" id="SignalP"/>
    </source>
</evidence>
<evidence type="ECO:0000256" key="2">
    <source>
        <dbReference type="ARBA" id="ARBA00005375"/>
    </source>
</evidence>
<dbReference type="Proteomes" id="UP001175271">
    <property type="component" value="Unassembled WGS sequence"/>
</dbReference>
<feature type="chain" id="PRO_5041309964" description="Acid phosphatase" evidence="3">
    <location>
        <begin position="23"/>
        <end position="178"/>
    </location>
</feature>